<dbReference type="Gene3D" id="1.10.10.10">
    <property type="entry name" value="Winged helix-like DNA-binding domain superfamily/Winged helix DNA-binding domain"/>
    <property type="match status" value="1"/>
</dbReference>
<dbReference type="Proteomes" id="UP000253752">
    <property type="component" value="Unassembled WGS sequence"/>
</dbReference>
<dbReference type="PROSITE" id="PS50931">
    <property type="entry name" value="HTH_LYSR"/>
    <property type="match status" value="1"/>
</dbReference>
<dbReference type="PANTHER" id="PTHR30346">
    <property type="entry name" value="TRANSCRIPTIONAL DUAL REGULATOR HCAR-RELATED"/>
    <property type="match status" value="1"/>
</dbReference>
<dbReference type="SUPFAM" id="SSF46785">
    <property type="entry name" value="Winged helix' DNA-binding domain"/>
    <property type="match status" value="1"/>
</dbReference>
<evidence type="ECO:0000313" key="5">
    <source>
        <dbReference type="EMBL" id="RDB78494.1"/>
    </source>
</evidence>
<dbReference type="AlphaFoldDB" id="A0A369MPJ5"/>
<dbReference type="InterPro" id="IPR000847">
    <property type="entry name" value="LysR_HTH_N"/>
</dbReference>
<dbReference type="Pfam" id="PF00126">
    <property type="entry name" value="HTH_1"/>
    <property type="match status" value="1"/>
</dbReference>
<dbReference type="EMBL" id="PPTX01000015">
    <property type="protein sequence ID" value="RDB78494.1"/>
    <property type="molecule type" value="Genomic_DNA"/>
</dbReference>
<dbReference type="Pfam" id="PF03466">
    <property type="entry name" value="LysR_substrate"/>
    <property type="match status" value="1"/>
</dbReference>
<organism evidence="5 6">
    <name type="scientific">Eggerthella lenta</name>
    <name type="common">Eubacterium lentum</name>
    <dbReference type="NCBI Taxonomy" id="84112"/>
    <lineage>
        <taxon>Bacteria</taxon>
        <taxon>Bacillati</taxon>
        <taxon>Actinomycetota</taxon>
        <taxon>Coriobacteriia</taxon>
        <taxon>Eggerthellales</taxon>
        <taxon>Eggerthellaceae</taxon>
        <taxon>Eggerthella</taxon>
    </lineage>
</organism>
<evidence type="ECO:0000313" key="6">
    <source>
        <dbReference type="Proteomes" id="UP000253752"/>
    </source>
</evidence>
<sequence length="312" mass="34510">MHSGAHSDAWYAKTKHRAWHRKRNASLNIKQIKYFVSVANRGSLSSAAREHGISVQAVSKSMADLEFEFGENLFDRSHQGIELTPLGEAFLEKAAEVDSSFRELELISESCDEKPVKLRLFLVAPAFCNNAKARANMAAFFDKHLNARTETSIGTGEAGLDALRAGSCDALITIGPLDRPGFDCFPMGTVPAGICMAANHPLARQNAVSLEQLEPYRVISSRTFDHFNESILVMYREDGLKSPIVEPLAFDAPRQFYVKHAVCFMVNIAPLGETLPRSRMVPLASEDAKAIPLCLITLKEQNRPRTEAWSSC</sequence>
<keyword evidence="4" id="KW-0804">Transcription</keyword>
<protein>
    <submittedName>
        <fullName evidence="5">LysR family transcriptional regulator</fullName>
    </submittedName>
</protein>
<evidence type="ECO:0000256" key="1">
    <source>
        <dbReference type="ARBA" id="ARBA00009437"/>
    </source>
</evidence>
<proteinExistence type="inferred from homology"/>
<dbReference type="Gene3D" id="3.40.190.290">
    <property type="match status" value="1"/>
</dbReference>
<reference evidence="5 6" key="1">
    <citation type="journal article" date="2018" name="Elife">
        <title>Discovery and characterization of a prevalent human gut bacterial enzyme sufficient for the inactivation of a family of plant toxins.</title>
        <authorList>
            <person name="Koppel N."/>
            <person name="Bisanz J.E."/>
            <person name="Pandelia M.E."/>
            <person name="Turnbaugh P.J."/>
            <person name="Balskus E.P."/>
        </authorList>
    </citation>
    <scope>NUCLEOTIDE SEQUENCE [LARGE SCALE GENOMIC DNA]</scope>
    <source>
        <strain evidence="5 6">MR1 #12</strain>
    </source>
</reference>
<comment type="caution">
    <text evidence="5">The sequence shown here is derived from an EMBL/GenBank/DDBJ whole genome shotgun (WGS) entry which is preliminary data.</text>
</comment>
<evidence type="ECO:0000256" key="4">
    <source>
        <dbReference type="ARBA" id="ARBA00023163"/>
    </source>
</evidence>
<name>A0A369MPJ5_EGGLN</name>
<dbReference type="GO" id="GO:0032993">
    <property type="term" value="C:protein-DNA complex"/>
    <property type="evidence" value="ECO:0007669"/>
    <property type="project" value="TreeGrafter"/>
</dbReference>
<gene>
    <name evidence="5" type="ORF">C1872_10095</name>
</gene>
<evidence type="ECO:0000256" key="3">
    <source>
        <dbReference type="ARBA" id="ARBA00023125"/>
    </source>
</evidence>
<dbReference type="PANTHER" id="PTHR30346:SF0">
    <property type="entry name" value="HCA OPERON TRANSCRIPTIONAL ACTIVATOR HCAR"/>
    <property type="match status" value="1"/>
</dbReference>
<accession>A0A369MPJ5</accession>
<keyword evidence="3" id="KW-0238">DNA-binding</keyword>
<keyword evidence="2" id="KW-0805">Transcription regulation</keyword>
<dbReference type="SUPFAM" id="SSF53850">
    <property type="entry name" value="Periplasmic binding protein-like II"/>
    <property type="match status" value="1"/>
</dbReference>
<comment type="similarity">
    <text evidence="1">Belongs to the LysR transcriptional regulatory family.</text>
</comment>
<dbReference type="CDD" id="cd05466">
    <property type="entry name" value="PBP2_LTTR_substrate"/>
    <property type="match status" value="1"/>
</dbReference>
<dbReference type="GO" id="GO:0003700">
    <property type="term" value="F:DNA-binding transcription factor activity"/>
    <property type="evidence" value="ECO:0007669"/>
    <property type="project" value="InterPro"/>
</dbReference>
<dbReference type="InterPro" id="IPR036390">
    <property type="entry name" value="WH_DNA-bd_sf"/>
</dbReference>
<dbReference type="GO" id="GO:0003677">
    <property type="term" value="F:DNA binding"/>
    <property type="evidence" value="ECO:0007669"/>
    <property type="project" value="UniProtKB-KW"/>
</dbReference>
<evidence type="ECO:0000256" key="2">
    <source>
        <dbReference type="ARBA" id="ARBA00023015"/>
    </source>
</evidence>
<dbReference type="InterPro" id="IPR036388">
    <property type="entry name" value="WH-like_DNA-bd_sf"/>
</dbReference>
<dbReference type="InterPro" id="IPR005119">
    <property type="entry name" value="LysR_subst-bd"/>
</dbReference>